<comment type="caution">
    <text evidence="8">The sequence shown here is derived from an EMBL/GenBank/DDBJ whole genome shotgun (WGS) entry which is preliminary data.</text>
</comment>
<dbReference type="PROSITE" id="PS50043">
    <property type="entry name" value="HTH_LUXR_2"/>
    <property type="match status" value="1"/>
</dbReference>
<dbReference type="EMBL" id="JAACJS010000015">
    <property type="protein sequence ID" value="NCI51773.1"/>
    <property type="molecule type" value="Genomic_DNA"/>
</dbReference>
<dbReference type="Proteomes" id="UP000753802">
    <property type="component" value="Unassembled WGS sequence"/>
</dbReference>
<dbReference type="InterPro" id="IPR011006">
    <property type="entry name" value="CheY-like_superfamily"/>
</dbReference>
<dbReference type="Gene3D" id="3.40.50.2300">
    <property type="match status" value="1"/>
</dbReference>
<dbReference type="PANTHER" id="PTHR43214:SF41">
    <property type="entry name" value="NITRATE_NITRITE RESPONSE REGULATOR PROTEIN NARP"/>
    <property type="match status" value="1"/>
</dbReference>
<dbReference type="SMART" id="SM00421">
    <property type="entry name" value="HTH_LUXR"/>
    <property type="match status" value="1"/>
</dbReference>
<sequence length="218" mass="24655">MLKVALVDDHVLMRDALAKLINSLNGYTVLFCAGNGAQLREMLGSGNEPDLVLMDVMMPGMNGFETTAWLTTHYPDVKVIALSMQHDERAVIRMLRNGAKGYLLKDTDVDELKTAMYEVANKGIYMNDILYKNIVHSIAGNQQPTEEAEKQIALDMTEREKVFLRWLCTEKSYKEIAAEMYLSPRTIDGYRDALFDKLKVSSRVGLVLFAIRNELVQV</sequence>
<feature type="domain" description="Response regulatory" evidence="7">
    <location>
        <begin position="3"/>
        <end position="120"/>
    </location>
</feature>
<evidence type="ECO:0000256" key="5">
    <source>
        <dbReference type="PROSITE-ProRule" id="PRU00169"/>
    </source>
</evidence>
<feature type="domain" description="HTH luxR-type" evidence="6">
    <location>
        <begin position="149"/>
        <end position="214"/>
    </location>
</feature>
<dbReference type="InterPro" id="IPR000792">
    <property type="entry name" value="Tscrpt_reg_LuxR_C"/>
</dbReference>
<evidence type="ECO:0000313" key="8">
    <source>
        <dbReference type="EMBL" id="NCI51773.1"/>
    </source>
</evidence>
<name>A0ABX0A2Y4_9BACT</name>
<evidence type="ECO:0000256" key="4">
    <source>
        <dbReference type="ARBA" id="ARBA00023163"/>
    </source>
</evidence>
<reference evidence="8 9" key="1">
    <citation type="submission" date="2020-01" db="EMBL/GenBank/DDBJ databases">
        <title>Genome analysis.</title>
        <authorList>
            <person name="Wu S."/>
            <person name="Wang G."/>
        </authorList>
    </citation>
    <scope>NUCLEOTIDE SEQUENCE [LARGE SCALE GENOMIC DNA]</scope>
    <source>
        <strain evidence="8 9">SYL130</strain>
    </source>
</reference>
<evidence type="ECO:0000256" key="1">
    <source>
        <dbReference type="ARBA" id="ARBA00022553"/>
    </source>
</evidence>
<accession>A0ABX0A2Y4</accession>
<dbReference type="InterPro" id="IPR001789">
    <property type="entry name" value="Sig_transdc_resp-reg_receiver"/>
</dbReference>
<organism evidence="8 9">
    <name type="scientific">Sediminibacterium roseum</name>
    <dbReference type="NCBI Taxonomy" id="1978412"/>
    <lineage>
        <taxon>Bacteria</taxon>
        <taxon>Pseudomonadati</taxon>
        <taxon>Bacteroidota</taxon>
        <taxon>Chitinophagia</taxon>
        <taxon>Chitinophagales</taxon>
        <taxon>Chitinophagaceae</taxon>
        <taxon>Sediminibacterium</taxon>
    </lineage>
</organism>
<keyword evidence="3" id="KW-0238">DNA-binding</keyword>
<dbReference type="Pfam" id="PF00196">
    <property type="entry name" value="GerE"/>
    <property type="match status" value="1"/>
</dbReference>
<dbReference type="PANTHER" id="PTHR43214">
    <property type="entry name" value="TWO-COMPONENT RESPONSE REGULATOR"/>
    <property type="match status" value="1"/>
</dbReference>
<dbReference type="RefSeq" id="WP_161820042.1">
    <property type="nucleotide sequence ID" value="NZ_JAACJS010000015.1"/>
</dbReference>
<dbReference type="InterPro" id="IPR058245">
    <property type="entry name" value="NreC/VraR/RcsB-like_REC"/>
</dbReference>
<dbReference type="PROSITE" id="PS50110">
    <property type="entry name" value="RESPONSE_REGULATORY"/>
    <property type="match status" value="1"/>
</dbReference>
<evidence type="ECO:0000259" key="6">
    <source>
        <dbReference type="PROSITE" id="PS50043"/>
    </source>
</evidence>
<dbReference type="SUPFAM" id="SSF46894">
    <property type="entry name" value="C-terminal effector domain of the bipartite response regulators"/>
    <property type="match status" value="1"/>
</dbReference>
<keyword evidence="2" id="KW-0805">Transcription regulation</keyword>
<dbReference type="SUPFAM" id="SSF52172">
    <property type="entry name" value="CheY-like"/>
    <property type="match status" value="1"/>
</dbReference>
<dbReference type="CDD" id="cd17535">
    <property type="entry name" value="REC_NarL-like"/>
    <property type="match status" value="1"/>
</dbReference>
<dbReference type="Pfam" id="PF00072">
    <property type="entry name" value="Response_reg"/>
    <property type="match status" value="1"/>
</dbReference>
<evidence type="ECO:0000256" key="3">
    <source>
        <dbReference type="ARBA" id="ARBA00023125"/>
    </source>
</evidence>
<feature type="modified residue" description="4-aspartylphosphate" evidence="5">
    <location>
        <position position="55"/>
    </location>
</feature>
<protein>
    <submittedName>
        <fullName evidence="8">Response regulator transcription factor</fullName>
    </submittedName>
</protein>
<keyword evidence="1 5" id="KW-0597">Phosphoprotein</keyword>
<dbReference type="CDD" id="cd06170">
    <property type="entry name" value="LuxR_C_like"/>
    <property type="match status" value="1"/>
</dbReference>
<dbReference type="SMART" id="SM00448">
    <property type="entry name" value="REC"/>
    <property type="match status" value="1"/>
</dbReference>
<evidence type="ECO:0000313" key="9">
    <source>
        <dbReference type="Proteomes" id="UP000753802"/>
    </source>
</evidence>
<keyword evidence="9" id="KW-1185">Reference proteome</keyword>
<dbReference type="InterPro" id="IPR039420">
    <property type="entry name" value="WalR-like"/>
</dbReference>
<dbReference type="InterPro" id="IPR016032">
    <property type="entry name" value="Sig_transdc_resp-reg_C-effctor"/>
</dbReference>
<gene>
    <name evidence="8" type="ORF">GWC95_17745</name>
</gene>
<evidence type="ECO:0000256" key="2">
    <source>
        <dbReference type="ARBA" id="ARBA00023015"/>
    </source>
</evidence>
<keyword evidence="4" id="KW-0804">Transcription</keyword>
<evidence type="ECO:0000259" key="7">
    <source>
        <dbReference type="PROSITE" id="PS50110"/>
    </source>
</evidence>
<proteinExistence type="predicted"/>